<evidence type="ECO:0000313" key="12">
    <source>
        <dbReference type="Proteomes" id="UP000664521"/>
    </source>
</evidence>
<keyword evidence="5 10" id="KW-0812">Transmembrane</keyword>
<feature type="transmembrane region" description="Helical" evidence="10">
    <location>
        <begin position="487"/>
        <end position="506"/>
    </location>
</feature>
<feature type="chain" id="PRO_5034769634" description="Dolichyl-diphosphooligosaccharide--protein glycosyltransferase subunit 1" evidence="10">
    <location>
        <begin position="20"/>
        <end position="513"/>
    </location>
</feature>
<evidence type="ECO:0000256" key="10">
    <source>
        <dbReference type="RuleBase" id="RU361143"/>
    </source>
</evidence>
<dbReference type="InterPro" id="IPR007676">
    <property type="entry name" value="Ribophorin_I"/>
</dbReference>
<evidence type="ECO:0000313" key="11">
    <source>
        <dbReference type="EMBL" id="CAF9906931.1"/>
    </source>
</evidence>
<sequence length="513" mass="57521">MRLLSLLATCLYLLPSSYADDSNLTEPLSSHQILPESFKPPQVFKHVNLVRNINLEKSYVRETINVVVENTDLGPQDVYYFPFNADTIGHIGGFEVRDKKEPSKLSFPAEVVEYDPYSPTQFFRITFPSPLQPASQVTLSISYHILSSLAPLPALVEQNEKQYLKSTFSTYSPSCYPTSKQKTKVKFPTVDIPDYTFSPERQGSTFTYGPYENTPAGVEQEASARYEFTKPLIYATLLERDVEISQWGGNLATEERYWLTNKGANLKSQFSRVTWAASNQQYYSAPTSAIKSLNVPLKIGSLDPYFTDDIGNVSTSRFRSNAKEANLELKPRYPVFGGWKYSFRIGWNGNLKNVLRKLKTGEGYVLKVPFLEGPKMGEGVSYERVDVRVILPEGATNVKFETAVPLVASEVSLHKTFMDTLGRTTLKLTAMNVVDGSREQDLIVSPAKIFYLLEIPSSPNSILVVLLIALLQVTYDYPFSAAFRKPITIFIGVLSIFLTAWVVGSLDVSIGRK</sequence>
<feature type="signal peptide" evidence="10">
    <location>
        <begin position="1"/>
        <end position="19"/>
    </location>
</feature>
<comment type="function">
    <text evidence="1 10">Subunit of the oligosaccharyl transferase (OST) complex that catalyzes the initial transfer of a defined glycan (Glc(3)Man(9)GlcNAc(2) in eukaryotes) from the lipid carrier dolichol-pyrophosphate to an asparagine residue within an Asn-X-Ser/Thr consensus motif in nascent polypeptide chains, the first step in protein N-glycosylation. N-glycosylation occurs cotranslationally and the complex associates with the Sec61 complex at the channel-forming translocon complex that mediates protein translocation across the endoplasmic reticulum (ER). All subunits are required for a maximal enzyme activity.</text>
</comment>
<dbReference type="Proteomes" id="UP000664521">
    <property type="component" value="Unassembled WGS sequence"/>
</dbReference>
<evidence type="ECO:0000256" key="3">
    <source>
        <dbReference type="ARBA" id="ARBA00004922"/>
    </source>
</evidence>
<name>A0A8H3EHN4_9LECA</name>
<keyword evidence="8 10" id="KW-1133">Transmembrane helix</keyword>
<dbReference type="UniPathway" id="UPA00378"/>
<dbReference type="OrthoDB" id="310030at2759"/>
<comment type="pathway">
    <text evidence="3 10">Protein modification; protein glycosylation.</text>
</comment>
<dbReference type="EMBL" id="CAJPDS010000005">
    <property type="protein sequence ID" value="CAF9906931.1"/>
    <property type="molecule type" value="Genomic_DNA"/>
</dbReference>
<evidence type="ECO:0000256" key="1">
    <source>
        <dbReference type="ARBA" id="ARBA00002791"/>
    </source>
</evidence>
<dbReference type="Pfam" id="PF04597">
    <property type="entry name" value="Ribophorin_I"/>
    <property type="match status" value="1"/>
</dbReference>
<keyword evidence="12" id="KW-1185">Reference proteome</keyword>
<evidence type="ECO:0000256" key="6">
    <source>
        <dbReference type="ARBA" id="ARBA00022729"/>
    </source>
</evidence>
<protein>
    <recommendedName>
        <fullName evidence="10">Dolichyl-diphosphooligosaccharide--protein glycosyltransferase subunit 1</fullName>
    </recommendedName>
</protein>
<dbReference type="GO" id="GO:0008250">
    <property type="term" value="C:oligosaccharyltransferase complex"/>
    <property type="evidence" value="ECO:0007669"/>
    <property type="project" value="UniProtKB-UniRule"/>
</dbReference>
<reference evidence="11" key="1">
    <citation type="submission" date="2021-03" db="EMBL/GenBank/DDBJ databases">
        <authorList>
            <person name="Tagirdzhanova G."/>
        </authorList>
    </citation>
    <scope>NUCLEOTIDE SEQUENCE</scope>
</reference>
<organism evidence="11 12">
    <name type="scientific">Heterodermia speciosa</name>
    <dbReference type="NCBI Taxonomy" id="116794"/>
    <lineage>
        <taxon>Eukaryota</taxon>
        <taxon>Fungi</taxon>
        <taxon>Dikarya</taxon>
        <taxon>Ascomycota</taxon>
        <taxon>Pezizomycotina</taxon>
        <taxon>Lecanoromycetes</taxon>
        <taxon>OSLEUM clade</taxon>
        <taxon>Lecanoromycetidae</taxon>
        <taxon>Caliciales</taxon>
        <taxon>Physciaceae</taxon>
        <taxon>Heterodermia</taxon>
    </lineage>
</organism>
<evidence type="ECO:0000256" key="9">
    <source>
        <dbReference type="ARBA" id="ARBA00023136"/>
    </source>
</evidence>
<comment type="similarity">
    <text evidence="4 10">Belongs to the OST1 family.</text>
</comment>
<evidence type="ECO:0000256" key="8">
    <source>
        <dbReference type="ARBA" id="ARBA00022989"/>
    </source>
</evidence>
<dbReference type="GO" id="GO:0016740">
    <property type="term" value="F:transferase activity"/>
    <property type="evidence" value="ECO:0007669"/>
    <property type="project" value="UniProtKB-KW"/>
</dbReference>
<evidence type="ECO:0000256" key="2">
    <source>
        <dbReference type="ARBA" id="ARBA00004115"/>
    </source>
</evidence>
<comment type="subunit">
    <text evidence="10">Component of the oligosaccharyltransferase (OST) complex.</text>
</comment>
<evidence type="ECO:0000256" key="5">
    <source>
        <dbReference type="ARBA" id="ARBA00022692"/>
    </source>
</evidence>
<dbReference type="GO" id="GO:0018279">
    <property type="term" value="P:protein N-linked glycosylation via asparagine"/>
    <property type="evidence" value="ECO:0007669"/>
    <property type="project" value="TreeGrafter"/>
</dbReference>
<dbReference type="PANTHER" id="PTHR21049:SF0">
    <property type="entry name" value="DOLICHYL-DIPHOSPHOOLIGOSACCHARIDE--PROTEIN GLYCOSYLTRANSFERASE SUBUNIT 1"/>
    <property type="match status" value="1"/>
</dbReference>
<proteinExistence type="inferred from homology"/>
<dbReference type="AlphaFoldDB" id="A0A8H3EHN4"/>
<accession>A0A8H3EHN4</accession>
<keyword evidence="9 10" id="KW-0472">Membrane</keyword>
<comment type="caution">
    <text evidence="11">The sequence shown here is derived from an EMBL/GenBank/DDBJ whole genome shotgun (WGS) entry which is preliminary data.</text>
</comment>
<keyword evidence="6 10" id="KW-0732">Signal</keyword>
<dbReference type="PANTHER" id="PTHR21049">
    <property type="entry name" value="RIBOPHORIN I"/>
    <property type="match status" value="1"/>
</dbReference>
<evidence type="ECO:0000256" key="7">
    <source>
        <dbReference type="ARBA" id="ARBA00022824"/>
    </source>
</evidence>
<comment type="subcellular location">
    <subcellularLocation>
        <location evidence="2 10">Endoplasmic reticulum membrane</location>
        <topology evidence="2 10">Single-pass type I membrane protein</topology>
    </subcellularLocation>
</comment>
<evidence type="ECO:0000256" key="4">
    <source>
        <dbReference type="ARBA" id="ARBA00008905"/>
    </source>
</evidence>
<keyword evidence="7 10" id="KW-0256">Endoplasmic reticulum</keyword>
<gene>
    <name evidence="11" type="primary">OST1</name>
    <name evidence="11" type="ORF">HETSPECPRED_006996</name>
</gene>